<feature type="transmembrane region" description="Helical" evidence="1">
    <location>
        <begin position="21"/>
        <end position="40"/>
    </location>
</feature>
<dbReference type="AlphaFoldDB" id="A0A1I6XZX0"/>
<evidence type="ECO:0000256" key="1">
    <source>
        <dbReference type="SAM" id="Phobius"/>
    </source>
</evidence>
<evidence type="ECO:0000313" key="3">
    <source>
        <dbReference type="Proteomes" id="UP000236454"/>
    </source>
</evidence>
<sequence length="85" mass="9694">MSSSLNSRITLNTSLIMKNEKIIFILGVVIAIIGAAMKFFELPYAQFGDILFKITFVAITFYLALRYTHLKKKVKQLKSNNKYTA</sequence>
<dbReference type="EMBL" id="FPAS01000001">
    <property type="protein sequence ID" value="SFT43726.1"/>
    <property type="molecule type" value="Genomic_DNA"/>
</dbReference>
<reference evidence="2 3" key="1">
    <citation type="submission" date="2016-10" db="EMBL/GenBank/DDBJ databases">
        <authorList>
            <person name="de Groot N.N."/>
        </authorList>
    </citation>
    <scope>NUCLEOTIDE SEQUENCE [LARGE SCALE GENOMIC DNA]</scope>
    <source>
        <strain evidence="2 3">CGMCC 1.7005</strain>
    </source>
</reference>
<proteinExistence type="predicted"/>
<organism evidence="2 3">
    <name type="scientific">Lishizhenia tianjinensis</name>
    <dbReference type="NCBI Taxonomy" id="477690"/>
    <lineage>
        <taxon>Bacteria</taxon>
        <taxon>Pseudomonadati</taxon>
        <taxon>Bacteroidota</taxon>
        <taxon>Flavobacteriia</taxon>
        <taxon>Flavobacteriales</taxon>
        <taxon>Crocinitomicaceae</taxon>
        <taxon>Lishizhenia</taxon>
    </lineage>
</organism>
<keyword evidence="1" id="KW-0472">Membrane</keyword>
<keyword evidence="1" id="KW-1133">Transmembrane helix</keyword>
<name>A0A1I6XZX0_9FLAO</name>
<dbReference type="Proteomes" id="UP000236454">
    <property type="component" value="Unassembled WGS sequence"/>
</dbReference>
<evidence type="ECO:0000313" key="2">
    <source>
        <dbReference type="EMBL" id="SFT43726.1"/>
    </source>
</evidence>
<keyword evidence="1" id="KW-0812">Transmembrane</keyword>
<feature type="transmembrane region" description="Helical" evidence="1">
    <location>
        <begin position="46"/>
        <end position="65"/>
    </location>
</feature>
<keyword evidence="3" id="KW-1185">Reference proteome</keyword>
<dbReference type="STRING" id="477690.SAMN05216474_0562"/>
<protein>
    <submittedName>
        <fullName evidence="2">Uncharacterized protein</fullName>
    </submittedName>
</protein>
<gene>
    <name evidence="2" type="ORF">SAMN05216474_0562</name>
</gene>
<accession>A0A1I6XZX0</accession>